<dbReference type="AlphaFoldDB" id="A0A6J6FZS8"/>
<dbReference type="EMBL" id="CAEZTR010000162">
    <property type="protein sequence ID" value="CAB4590168.1"/>
    <property type="molecule type" value="Genomic_DNA"/>
</dbReference>
<accession>A0A6J6FZS8</accession>
<sequence length="104" mass="11110">MIGRLDVIKNVVEENLGHVAAPVGHRTLQELGVGLEAVVAHPVGLALHPRHLFDDVFVEATFGLKDVVLGIAPAEFVAAEVKIKFGAGHEDAPGGWAGEFLLWR</sequence>
<name>A0A6J6FZS8_9ZZZZ</name>
<gene>
    <name evidence="1" type="ORF">UFOPK1711_01778</name>
</gene>
<organism evidence="1">
    <name type="scientific">freshwater metagenome</name>
    <dbReference type="NCBI Taxonomy" id="449393"/>
    <lineage>
        <taxon>unclassified sequences</taxon>
        <taxon>metagenomes</taxon>
        <taxon>ecological metagenomes</taxon>
    </lineage>
</organism>
<evidence type="ECO:0000313" key="1">
    <source>
        <dbReference type="EMBL" id="CAB4590168.1"/>
    </source>
</evidence>
<proteinExistence type="predicted"/>
<protein>
    <submittedName>
        <fullName evidence="1">Unannotated protein</fullName>
    </submittedName>
</protein>
<reference evidence="1" key="1">
    <citation type="submission" date="2020-05" db="EMBL/GenBank/DDBJ databases">
        <authorList>
            <person name="Chiriac C."/>
            <person name="Salcher M."/>
            <person name="Ghai R."/>
            <person name="Kavagutti S V."/>
        </authorList>
    </citation>
    <scope>NUCLEOTIDE SEQUENCE</scope>
</reference>